<feature type="region of interest" description="Disordered" evidence="1">
    <location>
        <begin position="143"/>
        <end position="162"/>
    </location>
</feature>
<protein>
    <submittedName>
        <fullName evidence="2">Uncharacterized protein</fullName>
    </submittedName>
</protein>
<feature type="region of interest" description="Disordered" evidence="1">
    <location>
        <begin position="193"/>
        <end position="212"/>
    </location>
</feature>
<evidence type="ECO:0000256" key="1">
    <source>
        <dbReference type="SAM" id="MobiDB-lite"/>
    </source>
</evidence>
<gene>
    <name evidence="2" type="ORF">B296_00029556</name>
</gene>
<evidence type="ECO:0000313" key="3">
    <source>
        <dbReference type="Proteomes" id="UP000287651"/>
    </source>
</evidence>
<organism evidence="2 3">
    <name type="scientific">Ensete ventricosum</name>
    <name type="common">Abyssinian banana</name>
    <name type="synonym">Musa ensete</name>
    <dbReference type="NCBI Taxonomy" id="4639"/>
    <lineage>
        <taxon>Eukaryota</taxon>
        <taxon>Viridiplantae</taxon>
        <taxon>Streptophyta</taxon>
        <taxon>Embryophyta</taxon>
        <taxon>Tracheophyta</taxon>
        <taxon>Spermatophyta</taxon>
        <taxon>Magnoliopsida</taxon>
        <taxon>Liliopsida</taxon>
        <taxon>Zingiberales</taxon>
        <taxon>Musaceae</taxon>
        <taxon>Ensete</taxon>
    </lineage>
</organism>
<dbReference type="AlphaFoldDB" id="A0A426XCY9"/>
<dbReference type="Proteomes" id="UP000287651">
    <property type="component" value="Unassembled WGS sequence"/>
</dbReference>
<feature type="compositionally biased region" description="Basic and acidic residues" evidence="1">
    <location>
        <begin position="314"/>
        <end position="325"/>
    </location>
</feature>
<dbReference type="EMBL" id="AMZH03022415">
    <property type="protein sequence ID" value="RRT37343.1"/>
    <property type="molecule type" value="Genomic_DNA"/>
</dbReference>
<feature type="region of interest" description="Disordered" evidence="1">
    <location>
        <begin position="294"/>
        <end position="326"/>
    </location>
</feature>
<feature type="compositionally biased region" description="Basic and acidic residues" evidence="1">
    <location>
        <begin position="203"/>
        <end position="212"/>
    </location>
</feature>
<proteinExistence type="predicted"/>
<evidence type="ECO:0000313" key="2">
    <source>
        <dbReference type="EMBL" id="RRT37343.1"/>
    </source>
</evidence>
<accession>A0A426XCY9</accession>
<reference evidence="2 3" key="1">
    <citation type="journal article" date="2014" name="Agronomy (Basel)">
        <title>A Draft Genome Sequence for Ensete ventricosum, the Drought-Tolerant Tree Against Hunger.</title>
        <authorList>
            <person name="Harrison J."/>
            <person name="Moore K.A."/>
            <person name="Paszkiewicz K."/>
            <person name="Jones T."/>
            <person name="Grant M."/>
            <person name="Ambacheew D."/>
            <person name="Muzemil S."/>
            <person name="Studholme D.J."/>
        </authorList>
    </citation>
    <scope>NUCLEOTIDE SEQUENCE [LARGE SCALE GENOMIC DNA]</scope>
</reference>
<sequence length="370" mass="41267">MKARATVGEEEGAAVRQSARRGYDNRWWQRICRHLTVNKKRVEAQLHAGEEQRRYCVTADVTIGKEPLAVGSTGWGDFLLLAAHSAGSHERLMEEKATGSKRWNGRGGSIAAAEAAKWVAAVSETGNDCYSWVDDDLERVEDGATEAVEKEEEEDSDDKQGQQEVEAALLCTAEEACGRRGCSNGRAEAIWPRVGSRGNSTSKGREEDDGRRLGIKAARERSSISTTIEAGERPPMERKEMNLSTMCNGKAVQKSMPVAAKLSCADEVEGRDGCGSDATMKEERRDLQKKEINREKGQDTPWERPVVPSGQHNTIEERDDREDSRPGCWTSKDYHWYRKRASTVDSIMSGTYLLLERDTYTDEERVAFEA</sequence>
<name>A0A426XCY9_ENSVE</name>
<comment type="caution">
    <text evidence="2">The sequence shown here is derived from an EMBL/GenBank/DDBJ whole genome shotgun (WGS) entry which is preliminary data.</text>
</comment>